<dbReference type="InterPro" id="IPR000782">
    <property type="entry name" value="FAS1_domain"/>
</dbReference>
<dbReference type="SUPFAM" id="SSF82153">
    <property type="entry name" value="FAS1 domain"/>
    <property type="match status" value="1"/>
</dbReference>
<reference evidence="6 7" key="1">
    <citation type="journal article" date="2017" name="Front. Genet.">
        <title>Draft sequencing of the heterozygous diploid genome of Satsuma (Citrus unshiu Marc.) using a hybrid assembly approach.</title>
        <authorList>
            <person name="Shimizu T."/>
            <person name="Tanizawa Y."/>
            <person name="Mochizuki T."/>
            <person name="Nagasaki H."/>
            <person name="Yoshioka T."/>
            <person name="Toyoda A."/>
            <person name="Fujiyama A."/>
            <person name="Kaminuma E."/>
            <person name="Nakamura Y."/>
        </authorList>
    </citation>
    <scope>NUCLEOTIDE SEQUENCE [LARGE SCALE GENOMIC DNA]</scope>
    <source>
        <strain evidence="7">cv. Miyagawa wase</strain>
    </source>
</reference>
<dbReference type="InterPro" id="IPR036378">
    <property type="entry name" value="FAS1_dom_sf"/>
</dbReference>
<dbReference type="STRING" id="55188.A0A2H5PXE0"/>
<evidence type="ECO:0000313" key="7">
    <source>
        <dbReference type="Proteomes" id="UP000236630"/>
    </source>
</evidence>
<proteinExistence type="inferred from homology"/>
<keyword evidence="2" id="KW-0654">Proteoglycan</keyword>
<dbReference type="SMART" id="SM00554">
    <property type="entry name" value="FAS1"/>
    <property type="match status" value="1"/>
</dbReference>
<dbReference type="Pfam" id="PF02469">
    <property type="entry name" value="Fasciclin"/>
    <property type="match status" value="1"/>
</dbReference>
<evidence type="ECO:0000256" key="1">
    <source>
        <dbReference type="ARBA" id="ARBA00007843"/>
    </source>
</evidence>
<evidence type="ECO:0000256" key="3">
    <source>
        <dbReference type="SAM" id="MobiDB-lite"/>
    </source>
</evidence>
<protein>
    <recommendedName>
        <fullName evidence="5">FAS1 domain-containing protein</fullName>
    </recommendedName>
</protein>
<dbReference type="EMBL" id="BDQV01000151">
    <property type="protein sequence ID" value="GAY57024.1"/>
    <property type="molecule type" value="Genomic_DNA"/>
</dbReference>
<dbReference type="PROSITE" id="PS50213">
    <property type="entry name" value="FAS1"/>
    <property type="match status" value="1"/>
</dbReference>
<comment type="caution">
    <text evidence="6">The sequence shown here is derived from an EMBL/GenBank/DDBJ whole genome shotgun (WGS) entry which is preliminary data.</text>
</comment>
<accession>A0A2H5PXE0</accession>
<evidence type="ECO:0000256" key="4">
    <source>
        <dbReference type="SAM" id="Phobius"/>
    </source>
</evidence>
<evidence type="ECO:0000313" key="6">
    <source>
        <dbReference type="EMBL" id="GAY57024.1"/>
    </source>
</evidence>
<evidence type="ECO:0000259" key="5">
    <source>
        <dbReference type="PROSITE" id="PS50213"/>
    </source>
</evidence>
<feature type="transmembrane region" description="Helical" evidence="4">
    <location>
        <begin position="59"/>
        <end position="77"/>
    </location>
</feature>
<keyword evidence="4" id="KW-0472">Membrane</keyword>
<name>A0A2H5PXE0_CITUN</name>
<dbReference type="InterPro" id="IPR052806">
    <property type="entry name" value="Fasciclin-like_AGP"/>
</dbReference>
<keyword evidence="4" id="KW-1133">Transmembrane helix</keyword>
<dbReference type="AlphaFoldDB" id="A0A2H5PXE0"/>
<sequence length="444" mass="47808">MDSNADVELQRSFDLMKIPPKLTTLSLCFTYDRFNRILPLSHTLTNHNLIPNKMATHKILMTTILFTLTILLCFPTTPAGIPTSDLDAVLLLLHAGGHTLFANAIATSDLLFDLLSLPSLTLFAPTDPSLFAVDMTQTPPFYLSILRLHVLPLRLSWTELLQLISPSNNNNNSSRLPTLLPSRDLHVTRGDSGALLVGGVQVVMPGLYYSSYVAVHGLAGILTFRSPINNNHSNGNFWFRPLNHTAAFPPPPLVPRIQTNPSPVNPTIVSPSQVPIPASFPVLSPAPGPEGLHGYTPAESPEGHVVLTGKPIKHKKAKQDTDRTSSSNVNDTVPVPPLANAPRTPTNRKNRTDSSPVNHHTVVSPSQTIPASSSPIDSAVVVSPPALAPSRGSASLFGYFLAEPAENQDVLTLDSPSPAPMTNDLKRSRKIREVFVGGEICAVG</sequence>
<feature type="domain" description="FAS1" evidence="5">
    <location>
        <begin position="85"/>
        <end position="222"/>
    </location>
</feature>
<keyword evidence="7" id="KW-1185">Reference proteome</keyword>
<feature type="compositionally biased region" description="Polar residues" evidence="3">
    <location>
        <begin position="343"/>
        <end position="376"/>
    </location>
</feature>
<dbReference type="PANTHER" id="PTHR33985">
    <property type="entry name" value="OS02G0491300 PROTEIN-RELATED"/>
    <property type="match status" value="1"/>
</dbReference>
<dbReference type="PANTHER" id="PTHR33985:SF15">
    <property type="entry name" value="FASCICLIN-LIKE ARABINOGALACTAN PROTEIN 19"/>
    <property type="match status" value="1"/>
</dbReference>
<feature type="region of interest" description="Disordered" evidence="3">
    <location>
        <begin position="280"/>
        <end position="376"/>
    </location>
</feature>
<comment type="similarity">
    <text evidence="1">Belongs to the fasciclin-like AGP family.</text>
</comment>
<organism evidence="6 7">
    <name type="scientific">Citrus unshiu</name>
    <name type="common">Satsuma mandarin</name>
    <name type="synonym">Citrus nobilis var. unshiu</name>
    <dbReference type="NCBI Taxonomy" id="55188"/>
    <lineage>
        <taxon>Eukaryota</taxon>
        <taxon>Viridiplantae</taxon>
        <taxon>Streptophyta</taxon>
        <taxon>Embryophyta</taxon>
        <taxon>Tracheophyta</taxon>
        <taxon>Spermatophyta</taxon>
        <taxon>Magnoliopsida</taxon>
        <taxon>eudicotyledons</taxon>
        <taxon>Gunneridae</taxon>
        <taxon>Pentapetalae</taxon>
        <taxon>rosids</taxon>
        <taxon>malvids</taxon>
        <taxon>Sapindales</taxon>
        <taxon>Rutaceae</taxon>
        <taxon>Aurantioideae</taxon>
        <taxon>Citrus</taxon>
    </lineage>
</organism>
<keyword evidence="2" id="KW-0325">Glycoprotein</keyword>
<keyword evidence="4" id="KW-0812">Transmembrane</keyword>
<dbReference type="Gene3D" id="2.30.180.10">
    <property type="entry name" value="FAS1 domain"/>
    <property type="match status" value="1"/>
</dbReference>
<gene>
    <name evidence="6" type="ORF">CUMW_176210</name>
</gene>
<evidence type="ECO:0000256" key="2">
    <source>
        <dbReference type="ARBA" id="ARBA00022974"/>
    </source>
</evidence>
<dbReference type="Proteomes" id="UP000236630">
    <property type="component" value="Unassembled WGS sequence"/>
</dbReference>